<name>A0A7C1E0G8_9CREN</name>
<dbReference type="GO" id="GO:0005737">
    <property type="term" value="C:cytoplasm"/>
    <property type="evidence" value="ECO:0007669"/>
    <property type="project" value="TreeGrafter"/>
</dbReference>
<evidence type="ECO:0000256" key="2">
    <source>
        <dbReference type="ARBA" id="ARBA00030414"/>
    </source>
</evidence>
<dbReference type="GO" id="GO:0004067">
    <property type="term" value="F:asparaginase activity"/>
    <property type="evidence" value="ECO:0007669"/>
    <property type="project" value="UniProtKB-EC"/>
</dbReference>
<gene>
    <name evidence="5" type="ORF">ENO04_04825</name>
</gene>
<evidence type="ECO:0000256" key="4">
    <source>
        <dbReference type="ARBA" id="ARBA00049366"/>
    </source>
</evidence>
<dbReference type="AlphaFoldDB" id="A0A7C1E0G8"/>
<comment type="catalytic activity">
    <reaction evidence="4">
        <text>L-asparagine + H2O = L-aspartate + NH4(+)</text>
        <dbReference type="Rhea" id="RHEA:21016"/>
        <dbReference type="ChEBI" id="CHEBI:15377"/>
        <dbReference type="ChEBI" id="CHEBI:28938"/>
        <dbReference type="ChEBI" id="CHEBI:29991"/>
        <dbReference type="ChEBI" id="CHEBI:58048"/>
        <dbReference type="EC" id="3.5.1.1"/>
    </reaction>
</comment>
<comment type="caution">
    <text evidence="5">The sequence shown here is derived from an EMBL/GenBank/DDBJ whole genome shotgun (WGS) entry which is preliminary data.</text>
</comment>
<dbReference type="SUPFAM" id="SSF56235">
    <property type="entry name" value="N-terminal nucleophile aminohydrolases (Ntn hydrolases)"/>
    <property type="match status" value="1"/>
</dbReference>
<dbReference type="InterPro" id="IPR029055">
    <property type="entry name" value="Ntn_hydrolases_N"/>
</dbReference>
<dbReference type="InterPro" id="IPR000246">
    <property type="entry name" value="Peptidase_T2"/>
</dbReference>
<proteinExistence type="predicted"/>
<dbReference type="PANTHER" id="PTHR10188:SF6">
    <property type="entry name" value="N(4)-(BETA-N-ACETYLGLUCOSAMINYL)-L-ASPARAGINASE"/>
    <property type="match status" value="1"/>
</dbReference>
<dbReference type="EMBL" id="DSDY01000148">
    <property type="protein sequence ID" value="HDS10917.1"/>
    <property type="molecule type" value="Genomic_DNA"/>
</dbReference>
<evidence type="ECO:0000256" key="3">
    <source>
        <dbReference type="ARBA" id="ARBA00044776"/>
    </source>
</evidence>
<protein>
    <recommendedName>
        <fullName evidence="3">Plant-type L-asparaginase</fullName>
        <ecNumber evidence="1">3.5.1.1</ecNumber>
    </recommendedName>
    <alternativeName>
        <fullName evidence="2">L-asparagine amidohydrolase</fullName>
    </alternativeName>
</protein>
<dbReference type="PANTHER" id="PTHR10188">
    <property type="entry name" value="L-ASPARAGINASE"/>
    <property type="match status" value="1"/>
</dbReference>
<dbReference type="Pfam" id="PF01112">
    <property type="entry name" value="Asparaginase_2"/>
    <property type="match status" value="1"/>
</dbReference>
<accession>A0A7C1E0G8</accession>
<reference evidence="5" key="1">
    <citation type="journal article" date="2020" name="mSystems">
        <title>Genome- and Community-Level Interaction Insights into Carbon Utilization and Element Cycling Functions of Hydrothermarchaeota in Hydrothermal Sediment.</title>
        <authorList>
            <person name="Zhou Z."/>
            <person name="Liu Y."/>
            <person name="Xu W."/>
            <person name="Pan J."/>
            <person name="Luo Z.H."/>
            <person name="Li M."/>
        </authorList>
    </citation>
    <scope>NUCLEOTIDE SEQUENCE [LARGE SCALE GENOMIC DNA]</scope>
    <source>
        <strain evidence="5">SpSt-123</strain>
    </source>
</reference>
<dbReference type="EC" id="3.5.1.1" evidence="1"/>
<evidence type="ECO:0000256" key="1">
    <source>
        <dbReference type="ARBA" id="ARBA00012920"/>
    </source>
</evidence>
<sequence length="170" mass="18346">MITPLKCLPVIAVHGGAGHWRTKKSLEGILKYIEESLTAGMESMLEKNAVEGVLKAVMVLEDSGEFNAGLGSVPNIDGEIEMDAGIMNGSRGDAGAVAAVRYVKNPVLLAYYVLKNTNHVLIVGEGADRLAEQLGLEKMPIREKHRRDPVLSSRFWAPDLLPALKGTLTL</sequence>
<evidence type="ECO:0000313" key="5">
    <source>
        <dbReference type="EMBL" id="HDS10917.1"/>
    </source>
</evidence>
<organism evidence="5">
    <name type="scientific">Fervidicoccus fontis</name>
    <dbReference type="NCBI Taxonomy" id="683846"/>
    <lineage>
        <taxon>Archaea</taxon>
        <taxon>Thermoproteota</taxon>
        <taxon>Thermoprotei</taxon>
        <taxon>Fervidicoccales</taxon>
        <taxon>Fervidicoccaceae</taxon>
        <taxon>Fervidicoccus</taxon>
    </lineage>
</organism>